<protein>
    <recommendedName>
        <fullName evidence="4">ESX-1 secretion-associated protein</fullName>
    </recommendedName>
</protein>
<evidence type="ECO:0000256" key="1">
    <source>
        <dbReference type="SAM" id="MobiDB-lite"/>
    </source>
</evidence>
<evidence type="ECO:0000313" key="3">
    <source>
        <dbReference type="Proteomes" id="UP000254425"/>
    </source>
</evidence>
<keyword evidence="3" id="KW-1185">Reference proteome</keyword>
<dbReference type="KEGG" id="sarm:DVA86_23345"/>
<dbReference type="EMBL" id="CP031320">
    <property type="protein sequence ID" value="AXK37581.1"/>
    <property type="molecule type" value="Genomic_DNA"/>
</dbReference>
<evidence type="ECO:0008006" key="4">
    <source>
        <dbReference type="Google" id="ProtNLM"/>
    </source>
</evidence>
<reference evidence="2 3" key="1">
    <citation type="submission" date="2018-07" db="EMBL/GenBank/DDBJ databases">
        <title>Draft genome of the type strain Streptomyces armeniacus ATCC 15676.</title>
        <authorList>
            <person name="Labana P."/>
            <person name="Gosse J.T."/>
            <person name="Boddy C.N."/>
        </authorList>
    </citation>
    <scope>NUCLEOTIDE SEQUENCE [LARGE SCALE GENOMIC DNA]</scope>
    <source>
        <strain evidence="2 3">ATCC 15676</strain>
    </source>
</reference>
<sequence>MARAEQGAAGPVRMQLNEADAGPGGGGQDLSVHDDELGALGNMAHELHGRLSTDGEHAKKVSGEAASSLKGDGFDTGSALGELNEAWKTKLATLLEACAHISNHLDYSRAAHKKDEDTIATNMRDAEGRLMSVSRIAEYIK</sequence>
<name>A0A345Y115_9ACTN</name>
<proteinExistence type="predicted"/>
<accession>A0A345Y115</accession>
<dbReference type="AlphaFoldDB" id="A0A345Y115"/>
<feature type="region of interest" description="Disordered" evidence="1">
    <location>
        <begin position="1"/>
        <end position="28"/>
    </location>
</feature>
<evidence type="ECO:0000313" key="2">
    <source>
        <dbReference type="EMBL" id="AXK37581.1"/>
    </source>
</evidence>
<gene>
    <name evidence="2" type="ORF">DVA86_23345</name>
</gene>
<feature type="region of interest" description="Disordered" evidence="1">
    <location>
        <begin position="54"/>
        <end position="73"/>
    </location>
</feature>
<organism evidence="2 3">
    <name type="scientific">Streptomyces armeniacus</name>
    <dbReference type="NCBI Taxonomy" id="83291"/>
    <lineage>
        <taxon>Bacteria</taxon>
        <taxon>Bacillati</taxon>
        <taxon>Actinomycetota</taxon>
        <taxon>Actinomycetes</taxon>
        <taxon>Kitasatosporales</taxon>
        <taxon>Streptomycetaceae</taxon>
        <taxon>Streptomyces</taxon>
    </lineage>
</organism>
<dbReference type="Proteomes" id="UP000254425">
    <property type="component" value="Chromosome"/>
</dbReference>